<dbReference type="CDD" id="cd03326">
    <property type="entry name" value="MR_like_1"/>
    <property type="match status" value="1"/>
</dbReference>
<feature type="binding site" evidence="3">
    <location>
        <position position="218"/>
    </location>
    <ligand>
        <name>Mg(2+)</name>
        <dbReference type="ChEBI" id="CHEBI:18420"/>
    </ligand>
</feature>
<feature type="binding site" evidence="2">
    <location>
        <position position="59"/>
    </location>
    <ligand>
        <name>substrate</name>
    </ligand>
</feature>
<feature type="site" description="Transition state stabilizer" evidence="4">
    <location>
        <position position="346"/>
    </location>
</feature>
<feature type="binding site" evidence="2">
    <location>
        <position position="105"/>
    </location>
    <ligand>
        <name>substrate</name>
    </ligand>
</feature>
<feature type="binding site" evidence="2">
    <location>
        <position position="25"/>
    </location>
    <ligand>
        <name>substrate</name>
    </ligand>
</feature>
<dbReference type="AlphaFoldDB" id="A0A940XSY1"/>
<feature type="binding site" evidence="2">
    <location>
        <position position="270"/>
    </location>
    <ligand>
        <name>substrate</name>
    </ligand>
</feature>
<evidence type="ECO:0000256" key="1">
    <source>
        <dbReference type="PIRSR" id="PIRSR634611-1"/>
    </source>
</evidence>
<dbReference type="GO" id="GO:0047808">
    <property type="term" value="F:D(-)-tartrate dehydratase activity"/>
    <property type="evidence" value="ECO:0007669"/>
    <property type="project" value="InterPro"/>
</dbReference>
<comment type="cofactor">
    <cofactor evidence="3">
        <name>Mg(2+)</name>
        <dbReference type="ChEBI" id="CHEBI:18420"/>
    </cofactor>
    <text evidence="3">Binds 1 Mg(2+) ion per subunit.</text>
</comment>
<feature type="site" description="Transition state stabilizer" evidence="4">
    <location>
        <position position="186"/>
    </location>
</feature>
<keyword evidence="7" id="KW-1185">Reference proteome</keyword>
<feature type="domain" description="Mandelate racemase/muconate lactonizing enzyme C-terminal" evidence="5">
    <location>
        <begin position="167"/>
        <end position="265"/>
    </location>
</feature>
<dbReference type="InterPro" id="IPR029065">
    <property type="entry name" value="Enolase_C-like"/>
</dbReference>
<evidence type="ECO:0000256" key="2">
    <source>
        <dbReference type="PIRSR" id="PIRSR634611-2"/>
    </source>
</evidence>
<evidence type="ECO:0000313" key="7">
    <source>
        <dbReference type="Proteomes" id="UP000677413"/>
    </source>
</evidence>
<evidence type="ECO:0000256" key="3">
    <source>
        <dbReference type="PIRSR" id="PIRSR634611-3"/>
    </source>
</evidence>
<name>A0A940XSY1_9ACTN</name>
<organism evidence="6 7">
    <name type="scientific">Streptomyces liliiviolaceus</name>
    <dbReference type="NCBI Taxonomy" id="2823109"/>
    <lineage>
        <taxon>Bacteria</taxon>
        <taxon>Bacillati</taxon>
        <taxon>Actinomycetota</taxon>
        <taxon>Actinomycetes</taxon>
        <taxon>Kitasatosporales</taxon>
        <taxon>Streptomycetaceae</taxon>
        <taxon>Streptomyces</taxon>
    </lineage>
</organism>
<feature type="binding site" evidence="3">
    <location>
        <position position="270"/>
    </location>
    <ligand>
        <name>Mg(2+)</name>
        <dbReference type="ChEBI" id="CHEBI:18420"/>
    </ligand>
</feature>
<comment type="caution">
    <text evidence="6">The sequence shown here is derived from an EMBL/GenBank/DDBJ whole genome shotgun (WGS) entry which is preliminary data.</text>
</comment>
<reference evidence="6 7" key="1">
    <citation type="submission" date="2021-04" db="EMBL/GenBank/DDBJ databases">
        <authorList>
            <person name="Tang X."/>
            <person name="Zhou X."/>
            <person name="Chen X."/>
            <person name="Cernava T."/>
            <person name="Zhang C."/>
        </authorList>
    </citation>
    <scope>NUCLEOTIDE SEQUENCE [LARGE SCALE GENOMIC DNA]</scope>
    <source>
        <strain evidence="6 7">BH-SS-21</strain>
    </source>
</reference>
<dbReference type="SMART" id="SM00922">
    <property type="entry name" value="MR_MLE"/>
    <property type="match status" value="1"/>
</dbReference>
<sequence length="394" mass="43261">MRKGRTVKITNVYEGVVPISSSIRNAWIDFSSMDCSIVAIESDVIRDGKPVVGYGFNSNGRYSAGEILRRRILPRLTDADPGSLLDEQGGLDPARAWDLMMRNEKPGGHGERSVAVGVVDMALFDLASKIEGKPLYRYLSERHGDGQPDDSVFVYAAGGYYAPGKTLTDLQDEMRGFLDLGYDVVKMKIGGADLAEDLRRIEAVIDVLDGDGSRLAVDVNGRFDLTTALEYGRAIAPYGLFWYEEIGDPLDYHLNATVSEHYAGAIATGENLFSLQDARNLIRYGGMRPDRDTIQVDPALSYGLTEYLRIQDMLRQHGWSSRRCVPHGGHQFSLHIAAALKLGGNESYPGEFQPTGGFADDAVVERSRVGLTDIPGIGFEGKAAFYKVLRDLHG</sequence>
<dbReference type="SFLD" id="SFLDG00179">
    <property type="entry name" value="mandelate_racemase"/>
    <property type="match status" value="1"/>
</dbReference>
<dbReference type="PANTHER" id="PTHR48080">
    <property type="entry name" value="D-GALACTONATE DEHYDRATASE-RELATED"/>
    <property type="match status" value="1"/>
</dbReference>
<protein>
    <submittedName>
        <fullName evidence="6">Mandelate racemase/muconate lactonizing enzyme family protein</fullName>
    </submittedName>
</protein>
<dbReference type="SFLD" id="SFLDF00118">
    <property type="entry name" value="D-tartrate_dehydratase"/>
    <property type="match status" value="1"/>
</dbReference>
<evidence type="ECO:0000259" key="5">
    <source>
        <dbReference type="SMART" id="SM00922"/>
    </source>
</evidence>
<dbReference type="GO" id="GO:0046872">
    <property type="term" value="F:metal ion binding"/>
    <property type="evidence" value="ECO:0007669"/>
    <property type="project" value="UniProtKB-KW"/>
</dbReference>
<feature type="site" description="Increases basicity of active site His" evidence="4">
    <location>
        <position position="297"/>
    </location>
</feature>
<accession>A0A940XSY1</accession>
<dbReference type="SFLD" id="SFLDS00001">
    <property type="entry name" value="Enolase"/>
    <property type="match status" value="1"/>
</dbReference>
<dbReference type="PANTHER" id="PTHR48080:SF5">
    <property type="entry name" value="D(-)-TARTRATE DEHYDRATASE"/>
    <property type="match status" value="1"/>
</dbReference>
<gene>
    <name evidence="6" type="ORF">J8N05_24650</name>
</gene>
<feature type="binding site" evidence="2">
    <location>
        <position position="160"/>
    </location>
    <ligand>
        <name>substrate</name>
    </ligand>
</feature>
<feature type="binding site" evidence="3">
    <location>
        <position position="244"/>
    </location>
    <ligand>
        <name>Mg(2+)</name>
        <dbReference type="ChEBI" id="CHEBI:18420"/>
    </ligand>
</feature>
<proteinExistence type="predicted"/>
<feature type="binding site" evidence="2">
    <location>
        <position position="244"/>
    </location>
    <ligand>
        <name>substrate</name>
    </ligand>
</feature>
<feature type="binding site" evidence="2">
    <location>
        <position position="186"/>
    </location>
    <ligand>
        <name>substrate</name>
    </ligand>
</feature>
<dbReference type="InterPro" id="IPR034593">
    <property type="entry name" value="DgoD-like"/>
</dbReference>
<dbReference type="Gene3D" id="3.20.20.120">
    <property type="entry name" value="Enolase-like C-terminal domain"/>
    <property type="match status" value="1"/>
</dbReference>
<feature type="active site" description="Proton donor/acceptor" evidence="1">
    <location>
        <position position="327"/>
    </location>
</feature>
<evidence type="ECO:0000313" key="6">
    <source>
        <dbReference type="EMBL" id="MBQ0851359.1"/>
    </source>
</evidence>
<dbReference type="Proteomes" id="UP000677413">
    <property type="component" value="Unassembled WGS sequence"/>
</dbReference>
<dbReference type="Gene3D" id="3.30.390.10">
    <property type="entry name" value="Enolase-like, N-terminal domain"/>
    <property type="match status" value="1"/>
</dbReference>
<dbReference type="InterPro" id="IPR029017">
    <property type="entry name" value="Enolase-like_N"/>
</dbReference>
<dbReference type="EMBL" id="JAGPYQ010000001">
    <property type="protein sequence ID" value="MBQ0851359.1"/>
    <property type="molecule type" value="Genomic_DNA"/>
</dbReference>
<dbReference type="Pfam" id="PF13378">
    <property type="entry name" value="MR_MLE_C"/>
    <property type="match status" value="1"/>
</dbReference>
<evidence type="ECO:0000256" key="4">
    <source>
        <dbReference type="PIRSR" id="PIRSR634611-4"/>
    </source>
</evidence>
<dbReference type="InterPro" id="IPR034611">
    <property type="entry name" value="D-tartrate_dehydratase"/>
</dbReference>
<dbReference type="InterPro" id="IPR013342">
    <property type="entry name" value="Mandelate_racemase_C"/>
</dbReference>
<keyword evidence="3" id="KW-0460">Magnesium</keyword>
<dbReference type="InterPro" id="IPR036849">
    <property type="entry name" value="Enolase-like_C_sf"/>
</dbReference>
<keyword evidence="3" id="KW-0479">Metal-binding</keyword>
<feature type="site" description="Transition state stabilizer" evidence="4">
    <location>
        <position position="59"/>
    </location>
</feature>
<dbReference type="SUPFAM" id="SSF51604">
    <property type="entry name" value="Enolase C-terminal domain-like"/>
    <property type="match status" value="1"/>
</dbReference>
<dbReference type="SUPFAM" id="SSF54826">
    <property type="entry name" value="Enolase N-terminal domain-like"/>
    <property type="match status" value="1"/>
</dbReference>
<feature type="binding site" evidence="2">
    <location>
        <position position="327"/>
    </location>
    <ligand>
        <name>substrate</name>
    </ligand>
</feature>
<feature type="active site" description="acceptor" evidence="1">
    <location>
        <position position="188"/>
    </location>
</feature>